<keyword evidence="3" id="KW-1185">Reference proteome</keyword>
<feature type="compositionally biased region" description="Polar residues" evidence="1">
    <location>
        <begin position="169"/>
        <end position="185"/>
    </location>
</feature>
<comment type="caution">
    <text evidence="2">The sequence shown here is derived from an EMBL/GenBank/DDBJ whole genome shotgun (WGS) entry which is preliminary data.</text>
</comment>
<feature type="compositionally biased region" description="Low complexity" evidence="1">
    <location>
        <begin position="139"/>
        <end position="148"/>
    </location>
</feature>
<evidence type="ECO:0000313" key="2">
    <source>
        <dbReference type="EMBL" id="EXJ94858.1"/>
    </source>
</evidence>
<sequence>MPTVLTPQGWVKVAAAPRKKKVTTYDPAEALKGPLAYFSCQPLPSGKKDSFSRPQFPYDLSASPEKLQRQAHAKTQAKIGGKNRTISAPQPGLYVDRDDDSDDDSDRKSHSTQSSSRSTSPPSKMNRSQRSSKPGHANRSGSPSPSHRSAPRHRPVEAVPPPVVVYHTSPASNPSAPRHSSSTGYQNYYYSTGGIERPPPPTNARSMSYSWYNATTPLNL</sequence>
<name>W9YQR5_9EURO</name>
<organism evidence="2 3">
    <name type="scientific">Capronia coronata CBS 617.96</name>
    <dbReference type="NCBI Taxonomy" id="1182541"/>
    <lineage>
        <taxon>Eukaryota</taxon>
        <taxon>Fungi</taxon>
        <taxon>Dikarya</taxon>
        <taxon>Ascomycota</taxon>
        <taxon>Pezizomycotina</taxon>
        <taxon>Eurotiomycetes</taxon>
        <taxon>Chaetothyriomycetidae</taxon>
        <taxon>Chaetothyriales</taxon>
        <taxon>Herpotrichiellaceae</taxon>
        <taxon>Capronia</taxon>
    </lineage>
</organism>
<accession>W9YQR5</accession>
<gene>
    <name evidence="2" type="ORF">A1O1_03256</name>
</gene>
<feature type="compositionally biased region" description="Low complexity" evidence="1">
    <location>
        <begin position="111"/>
        <end position="124"/>
    </location>
</feature>
<dbReference type="GeneID" id="19158151"/>
<proteinExistence type="predicted"/>
<dbReference type="EMBL" id="AMWN01000002">
    <property type="protein sequence ID" value="EXJ94858.1"/>
    <property type="molecule type" value="Genomic_DNA"/>
</dbReference>
<evidence type="ECO:0000256" key="1">
    <source>
        <dbReference type="SAM" id="MobiDB-lite"/>
    </source>
</evidence>
<dbReference type="HOGENOM" id="CLU_1073752_0_0_1"/>
<dbReference type="OrthoDB" id="4160704at2759"/>
<evidence type="ECO:0000313" key="3">
    <source>
        <dbReference type="Proteomes" id="UP000019484"/>
    </source>
</evidence>
<dbReference type="RefSeq" id="XP_007722352.1">
    <property type="nucleotide sequence ID" value="XM_007724162.1"/>
</dbReference>
<reference evidence="2 3" key="1">
    <citation type="submission" date="2013-03" db="EMBL/GenBank/DDBJ databases">
        <title>The Genome Sequence of Capronia coronata CBS 617.96.</title>
        <authorList>
            <consortium name="The Broad Institute Genomics Platform"/>
            <person name="Cuomo C."/>
            <person name="de Hoog S."/>
            <person name="Gorbushina A."/>
            <person name="Walker B."/>
            <person name="Young S.K."/>
            <person name="Zeng Q."/>
            <person name="Gargeya S."/>
            <person name="Fitzgerald M."/>
            <person name="Haas B."/>
            <person name="Abouelleil A."/>
            <person name="Allen A.W."/>
            <person name="Alvarado L."/>
            <person name="Arachchi H.M."/>
            <person name="Berlin A.M."/>
            <person name="Chapman S.B."/>
            <person name="Gainer-Dewar J."/>
            <person name="Goldberg J."/>
            <person name="Griggs A."/>
            <person name="Gujja S."/>
            <person name="Hansen M."/>
            <person name="Howarth C."/>
            <person name="Imamovic A."/>
            <person name="Ireland A."/>
            <person name="Larimer J."/>
            <person name="McCowan C."/>
            <person name="Murphy C."/>
            <person name="Pearson M."/>
            <person name="Poon T.W."/>
            <person name="Priest M."/>
            <person name="Roberts A."/>
            <person name="Saif S."/>
            <person name="Shea T."/>
            <person name="Sisk P."/>
            <person name="Sykes S."/>
            <person name="Wortman J."/>
            <person name="Nusbaum C."/>
            <person name="Birren B."/>
        </authorList>
    </citation>
    <scope>NUCLEOTIDE SEQUENCE [LARGE SCALE GENOMIC DNA]</scope>
    <source>
        <strain evidence="2 3">CBS 617.96</strain>
    </source>
</reference>
<dbReference type="Proteomes" id="UP000019484">
    <property type="component" value="Unassembled WGS sequence"/>
</dbReference>
<feature type="region of interest" description="Disordered" evidence="1">
    <location>
        <begin position="41"/>
        <end position="185"/>
    </location>
</feature>
<dbReference type="AlphaFoldDB" id="W9YQR5"/>
<protein>
    <submittedName>
        <fullName evidence="2">Uncharacterized protein</fullName>
    </submittedName>
</protein>